<protein>
    <submittedName>
        <fullName evidence="3">Uncharacterized protein LOC104588961</fullName>
    </submittedName>
</protein>
<dbReference type="Pfam" id="PF14223">
    <property type="entry name" value="Retrotran_gag_2"/>
    <property type="match status" value="1"/>
</dbReference>
<feature type="region of interest" description="Disordered" evidence="1">
    <location>
        <begin position="90"/>
        <end position="127"/>
    </location>
</feature>
<dbReference type="OMA" id="MDHELRI"/>
<evidence type="ECO:0000313" key="3">
    <source>
        <dbReference type="RefSeq" id="XP_010245409.1"/>
    </source>
</evidence>
<sequence>MNKGQQVHDHCLWMMGYINELEALGSGLDHITKVDAILNSMPPSYNQFIMNYNMNKLNVSLYELRNMLQQAEELIHKDESVTMLMEASKCCKKRRSKKKPQKKGNKSKKQKKDRASDACHHCHQTSH</sequence>
<feature type="compositionally biased region" description="Basic residues" evidence="1">
    <location>
        <begin position="90"/>
        <end position="112"/>
    </location>
</feature>
<dbReference type="OrthoDB" id="1734886at2759"/>
<dbReference type="Proteomes" id="UP000189703">
    <property type="component" value="Unplaced"/>
</dbReference>
<gene>
    <name evidence="3" type="primary">LOC104588961</name>
</gene>
<proteinExistence type="predicted"/>
<dbReference type="AlphaFoldDB" id="A0A1U7ZDF7"/>
<evidence type="ECO:0000313" key="2">
    <source>
        <dbReference type="Proteomes" id="UP000189703"/>
    </source>
</evidence>
<organism evidence="2 3">
    <name type="scientific">Nelumbo nucifera</name>
    <name type="common">Sacred lotus</name>
    <dbReference type="NCBI Taxonomy" id="4432"/>
    <lineage>
        <taxon>Eukaryota</taxon>
        <taxon>Viridiplantae</taxon>
        <taxon>Streptophyta</taxon>
        <taxon>Embryophyta</taxon>
        <taxon>Tracheophyta</taxon>
        <taxon>Spermatophyta</taxon>
        <taxon>Magnoliopsida</taxon>
        <taxon>Proteales</taxon>
        <taxon>Nelumbonaceae</taxon>
        <taxon>Nelumbo</taxon>
    </lineage>
</organism>
<keyword evidence="2" id="KW-1185">Reference proteome</keyword>
<reference evidence="3" key="1">
    <citation type="submission" date="2025-08" db="UniProtKB">
        <authorList>
            <consortium name="RefSeq"/>
        </authorList>
    </citation>
    <scope>IDENTIFICATION</scope>
</reference>
<dbReference type="KEGG" id="nnu:104588961"/>
<name>A0A1U7ZDF7_NELNU</name>
<dbReference type="InParanoid" id="A0A1U7ZDF7"/>
<dbReference type="RefSeq" id="XP_010245409.1">
    <property type="nucleotide sequence ID" value="XM_010247107.1"/>
</dbReference>
<accession>A0A1U7ZDF7</accession>
<dbReference type="GeneID" id="104588961"/>
<evidence type="ECO:0000256" key="1">
    <source>
        <dbReference type="SAM" id="MobiDB-lite"/>
    </source>
</evidence>